<gene>
    <name evidence="1" type="ORF">GO738_14080</name>
</gene>
<proteinExistence type="predicted"/>
<accession>A0A6N8IKN5</accession>
<dbReference type="RefSeq" id="WP_157009672.1">
    <property type="nucleotide sequence ID" value="NZ_DBEZYS010000011.1"/>
</dbReference>
<evidence type="ECO:0000313" key="1">
    <source>
        <dbReference type="EMBL" id="MVN16454.1"/>
    </source>
</evidence>
<protein>
    <submittedName>
        <fullName evidence="1">Uncharacterized protein</fullName>
    </submittedName>
</protein>
<dbReference type="AlphaFoldDB" id="A0A6N8IKN5"/>
<organism evidence="1 2">
    <name type="scientific">Gordonibacter urolithinfaciens</name>
    <dbReference type="NCBI Taxonomy" id="1335613"/>
    <lineage>
        <taxon>Bacteria</taxon>
        <taxon>Bacillati</taxon>
        <taxon>Actinomycetota</taxon>
        <taxon>Coriobacteriia</taxon>
        <taxon>Eggerthellales</taxon>
        <taxon>Eggerthellaceae</taxon>
        <taxon>Gordonibacter</taxon>
    </lineage>
</organism>
<reference evidence="1 2" key="1">
    <citation type="submission" date="2019-11" db="EMBL/GenBank/DDBJ databases">
        <title>Whole genome shotgun sequencing (WGS) data from Adlercreutzia equolifaciens ResAG-91, Eggerthella lenta MRI-F36, MRI-F37, MRI-F40, ResAG-49, ResAG-88, ResAG-121, ResAG-145, and Gordonibacter sp. ResAG-5, ResAG-26, ResAG-43, ResAG-50, ResAG-59.</title>
        <authorList>
            <person name="Stoll D.A."/>
            <person name="Danylec N."/>
            <person name="Franz C.M.A.P."/>
            <person name="Huch M."/>
        </authorList>
    </citation>
    <scope>NUCLEOTIDE SEQUENCE [LARGE SCALE GENOMIC DNA]</scope>
    <source>
        <strain evidence="1 2">ResAG-59</strain>
    </source>
</reference>
<name>A0A6N8IKN5_9ACTN</name>
<dbReference type="Proteomes" id="UP000468327">
    <property type="component" value="Unassembled WGS sequence"/>
</dbReference>
<comment type="caution">
    <text evidence="1">The sequence shown here is derived from an EMBL/GenBank/DDBJ whole genome shotgun (WGS) entry which is preliminary data.</text>
</comment>
<evidence type="ECO:0000313" key="2">
    <source>
        <dbReference type="Proteomes" id="UP000468327"/>
    </source>
</evidence>
<keyword evidence="2" id="KW-1185">Reference proteome</keyword>
<sequence length="177" mass="20852">MVYQHTVPFVDADHLDEASIAAKPKGYHYHTILFRCPTMLLPHVVLPSIQDLFLGQPMLERVQINQHFHRAITYSFLLNEIVKRKWRSIKEGRARRATRASSRRFSDEGFHGRPLFRFRKLERILQAWYGRTRNTVAIYGPPSRIAASGRRLHWLFSTNHMVAQKKNIRTYKTDVLI</sequence>
<dbReference type="EMBL" id="WPOC01000032">
    <property type="protein sequence ID" value="MVN16454.1"/>
    <property type="molecule type" value="Genomic_DNA"/>
</dbReference>